<accession>A0A9P4P4M8</accession>
<evidence type="ECO:0008006" key="3">
    <source>
        <dbReference type="Google" id="ProtNLM"/>
    </source>
</evidence>
<gene>
    <name evidence="1" type="ORF">EJ08DRAFT_728840</name>
</gene>
<sequence>MDPRHIYLPLGKRELGSRGVGSPRLGGTFQLQTVTYWELPGLASVDFTIQSSKKIRYLHETLWPPKSFGFQILVLPQQPRPCSISAQMVPLLPNELKSIIAEQLNVNDPEDLKTLLNLRLEYQPPPRNWLPQLPTQSRSQNFVIFTVVPHYDTLDDLNSDADETPVPEQPRAIGDCLNEQNSLWTLSDIRERRSNNIPNQLARVFDLVENCTAFAVNNAEGLFLNKTHGLTKCLDYHPVHKWDELLSEVIFLEVVIATLCLASVTVQSFSLEFKMRSASHVVLREPPLAASSLAFSQVRYLHLGNIWRGGKNLVGFIEQMPDLETLSLSDFPYGMQCTAAFLGRLKCCTLRNLRLYDVGVESDALTCFLASHNQTLRYVHLIKVRFGFSCGHDYKWLELFKGLRGTHQLKQLILKPWWTKRSDEHLNSYRLATVEWDRLGETQVMVGDIDAPLKKASDTFRLS</sequence>
<proteinExistence type="predicted"/>
<comment type="caution">
    <text evidence="1">The sequence shown here is derived from an EMBL/GenBank/DDBJ whole genome shotgun (WGS) entry which is preliminary data.</text>
</comment>
<name>A0A9P4P4M8_9PEZI</name>
<reference evidence="1" key="1">
    <citation type="journal article" date="2020" name="Stud. Mycol.">
        <title>101 Dothideomycetes genomes: a test case for predicting lifestyles and emergence of pathogens.</title>
        <authorList>
            <person name="Haridas S."/>
            <person name="Albert R."/>
            <person name="Binder M."/>
            <person name="Bloem J."/>
            <person name="Labutti K."/>
            <person name="Salamov A."/>
            <person name="Andreopoulos B."/>
            <person name="Baker S."/>
            <person name="Barry K."/>
            <person name="Bills G."/>
            <person name="Bluhm B."/>
            <person name="Cannon C."/>
            <person name="Castanera R."/>
            <person name="Culley D."/>
            <person name="Daum C."/>
            <person name="Ezra D."/>
            <person name="Gonzalez J."/>
            <person name="Henrissat B."/>
            <person name="Kuo A."/>
            <person name="Liang C."/>
            <person name="Lipzen A."/>
            <person name="Lutzoni F."/>
            <person name="Magnuson J."/>
            <person name="Mondo S."/>
            <person name="Nolan M."/>
            <person name="Ohm R."/>
            <person name="Pangilinan J."/>
            <person name="Park H.-J."/>
            <person name="Ramirez L."/>
            <person name="Alfaro M."/>
            <person name="Sun H."/>
            <person name="Tritt A."/>
            <person name="Yoshinaga Y."/>
            <person name="Zwiers L.-H."/>
            <person name="Turgeon B."/>
            <person name="Goodwin S."/>
            <person name="Spatafora J."/>
            <person name="Crous P."/>
            <person name="Grigoriev I."/>
        </authorList>
    </citation>
    <scope>NUCLEOTIDE SEQUENCE</scope>
    <source>
        <strain evidence="1">CBS 130266</strain>
    </source>
</reference>
<dbReference type="Proteomes" id="UP000800235">
    <property type="component" value="Unassembled WGS sequence"/>
</dbReference>
<dbReference type="EMBL" id="MU007009">
    <property type="protein sequence ID" value="KAF2437172.1"/>
    <property type="molecule type" value="Genomic_DNA"/>
</dbReference>
<dbReference type="InterPro" id="IPR032675">
    <property type="entry name" value="LRR_dom_sf"/>
</dbReference>
<organism evidence="1 2">
    <name type="scientific">Tothia fuscella</name>
    <dbReference type="NCBI Taxonomy" id="1048955"/>
    <lineage>
        <taxon>Eukaryota</taxon>
        <taxon>Fungi</taxon>
        <taxon>Dikarya</taxon>
        <taxon>Ascomycota</taxon>
        <taxon>Pezizomycotina</taxon>
        <taxon>Dothideomycetes</taxon>
        <taxon>Pleosporomycetidae</taxon>
        <taxon>Venturiales</taxon>
        <taxon>Cylindrosympodiaceae</taxon>
        <taxon>Tothia</taxon>
    </lineage>
</organism>
<dbReference type="SUPFAM" id="SSF52047">
    <property type="entry name" value="RNI-like"/>
    <property type="match status" value="1"/>
</dbReference>
<protein>
    <recommendedName>
        <fullName evidence="3">F-box domain-containing protein</fullName>
    </recommendedName>
</protein>
<dbReference type="Gene3D" id="3.80.10.10">
    <property type="entry name" value="Ribonuclease Inhibitor"/>
    <property type="match status" value="1"/>
</dbReference>
<evidence type="ECO:0000313" key="1">
    <source>
        <dbReference type="EMBL" id="KAF2437172.1"/>
    </source>
</evidence>
<keyword evidence="2" id="KW-1185">Reference proteome</keyword>
<dbReference type="AlphaFoldDB" id="A0A9P4P4M8"/>
<evidence type="ECO:0000313" key="2">
    <source>
        <dbReference type="Proteomes" id="UP000800235"/>
    </source>
</evidence>